<dbReference type="OrthoDB" id="407442at2759"/>
<keyword evidence="1" id="KW-0694">RNA-binding</keyword>
<proteinExistence type="predicted"/>
<dbReference type="Pfam" id="PF00076">
    <property type="entry name" value="RRM_1"/>
    <property type="match status" value="1"/>
</dbReference>
<sequence length="169" mass="18360">MDQDSTVGRGKKTIFITGFPESVKEQELLQAFVTFGDIIEISIPTDPQNRDKPRGFAFITFGTALDAQDAIDNYDMNELPGHEGKGHYLKVNLARPDTKISGQTHDGPGKCDILLVCATDGLTNGCVLLSVWATEEWLQTHAKPLDESGGKGVEAALPPGREQTDVTME</sequence>
<dbReference type="EMBL" id="BLZA01000007">
    <property type="protein sequence ID" value="GHJ84234.1"/>
    <property type="molecule type" value="Genomic_DNA"/>
</dbReference>
<dbReference type="PANTHER" id="PTHR48037:SF1">
    <property type="entry name" value="RRM DOMAIN-CONTAINING PROTEIN"/>
    <property type="match status" value="1"/>
</dbReference>
<dbReference type="PANTHER" id="PTHR48037">
    <property type="entry name" value="ATPASE E1"/>
    <property type="match status" value="1"/>
</dbReference>
<evidence type="ECO:0000259" key="3">
    <source>
        <dbReference type="PROSITE" id="PS50102"/>
    </source>
</evidence>
<dbReference type="SUPFAM" id="SSF54928">
    <property type="entry name" value="RNA-binding domain, RBD"/>
    <property type="match status" value="1"/>
</dbReference>
<comment type="caution">
    <text evidence="4">The sequence shown here is derived from an EMBL/GenBank/DDBJ whole genome shotgun (WGS) entry which is preliminary data.</text>
</comment>
<evidence type="ECO:0000313" key="4">
    <source>
        <dbReference type="EMBL" id="GHJ84234.1"/>
    </source>
</evidence>
<dbReference type="InterPro" id="IPR035979">
    <property type="entry name" value="RBD_domain_sf"/>
</dbReference>
<evidence type="ECO:0000256" key="2">
    <source>
        <dbReference type="SAM" id="MobiDB-lite"/>
    </source>
</evidence>
<feature type="domain" description="RRM" evidence="3">
    <location>
        <begin position="12"/>
        <end position="96"/>
    </location>
</feature>
<dbReference type="Proteomes" id="UP000620104">
    <property type="component" value="Unassembled WGS sequence"/>
</dbReference>
<dbReference type="PROSITE" id="PS50102">
    <property type="entry name" value="RRM"/>
    <property type="match status" value="1"/>
</dbReference>
<dbReference type="AlphaFoldDB" id="A0A8H3YCF8"/>
<dbReference type="SMART" id="SM00360">
    <property type="entry name" value="RRM"/>
    <property type="match status" value="1"/>
</dbReference>
<dbReference type="GO" id="GO:0003723">
    <property type="term" value="F:RNA binding"/>
    <property type="evidence" value="ECO:0007669"/>
    <property type="project" value="UniProtKB-UniRule"/>
</dbReference>
<evidence type="ECO:0000256" key="1">
    <source>
        <dbReference type="PROSITE-ProRule" id="PRU00176"/>
    </source>
</evidence>
<keyword evidence="5" id="KW-1185">Reference proteome</keyword>
<gene>
    <name evidence="4" type="ORF">NliqN6_0636</name>
</gene>
<evidence type="ECO:0000313" key="5">
    <source>
        <dbReference type="Proteomes" id="UP000620104"/>
    </source>
</evidence>
<reference evidence="4" key="1">
    <citation type="submission" date="2020-07" db="EMBL/GenBank/DDBJ databases">
        <title>Draft Genome Sequence of a Deep-Sea Yeast, Naganishia (Cryptococcus) liquefaciens strain N6.</title>
        <authorList>
            <person name="Han Y.W."/>
            <person name="Kajitani R."/>
            <person name="Morimoto H."/>
            <person name="Parhat M."/>
            <person name="Tsubouchi H."/>
            <person name="Bakenova O."/>
            <person name="Ogata M."/>
            <person name="Argunhan B."/>
            <person name="Aoki R."/>
            <person name="Kajiwara S."/>
            <person name="Itoh T."/>
            <person name="Iwasaki H."/>
        </authorList>
    </citation>
    <scope>NUCLEOTIDE SEQUENCE</scope>
    <source>
        <strain evidence="4">N6</strain>
    </source>
</reference>
<dbReference type="InterPro" id="IPR000504">
    <property type="entry name" value="RRM_dom"/>
</dbReference>
<organism evidence="4 5">
    <name type="scientific">Naganishia liquefaciens</name>
    <dbReference type="NCBI Taxonomy" id="104408"/>
    <lineage>
        <taxon>Eukaryota</taxon>
        <taxon>Fungi</taxon>
        <taxon>Dikarya</taxon>
        <taxon>Basidiomycota</taxon>
        <taxon>Agaricomycotina</taxon>
        <taxon>Tremellomycetes</taxon>
        <taxon>Filobasidiales</taxon>
        <taxon>Filobasidiaceae</taxon>
        <taxon>Naganishia</taxon>
    </lineage>
</organism>
<dbReference type="InterPro" id="IPR012677">
    <property type="entry name" value="Nucleotide-bd_a/b_plait_sf"/>
</dbReference>
<dbReference type="Gene3D" id="3.30.70.330">
    <property type="match status" value="1"/>
</dbReference>
<name>A0A8H3YCF8_9TREE</name>
<accession>A0A8H3YCF8</accession>
<feature type="region of interest" description="Disordered" evidence="2">
    <location>
        <begin position="144"/>
        <end position="169"/>
    </location>
</feature>
<protein>
    <recommendedName>
        <fullName evidence="3">RRM domain-containing protein</fullName>
    </recommendedName>
</protein>